<comment type="caution">
    <text evidence="1">The sequence shown here is derived from an EMBL/GenBank/DDBJ whole genome shotgun (WGS) entry which is preliminary data.</text>
</comment>
<accession>A0ABU9E0X2</accession>
<evidence type="ECO:0000313" key="1">
    <source>
        <dbReference type="EMBL" id="MEK8180285.1"/>
    </source>
</evidence>
<proteinExistence type="predicted"/>
<dbReference type="RefSeq" id="WP_187661221.1">
    <property type="nucleotide sequence ID" value="NZ_JACTAB010000011.1"/>
</dbReference>
<name>A0ABU9E0X2_9FLAO</name>
<gene>
    <name evidence="1" type="ORF">WMW71_08020</name>
</gene>
<reference evidence="1 2" key="1">
    <citation type="submission" date="2024-04" db="EMBL/GenBank/DDBJ databases">
        <title>draft genome sequnece of Flavobacterium buctense JCM 30750.</title>
        <authorList>
            <person name="Kim D.-U."/>
        </authorList>
    </citation>
    <scope>NUCLEOTIDE SEQUENCE [LARGE SCALE GENOMIC DNA]</scope>
    <source>
        <strain evidence="1 2">JCM 30750</strain>
    </source>
</reference>
<protein>
    <submittedName>
        <fullName evidence="1">Uncharacterized protein</fullName>
    </submittedName>
</protein>
<dbReference type="EMBL" id="JBBPCB010000004">
    <property type="protein sequence ID" value="MEK8180285.1"/>
    <property type="molecule type" value="Genomic_DNA"/>
</dbReference>
<dbReference type="Proteomes" id="UP001491349">
    <property type="component" value="Unassembled WGS sequence"/>
</dbReference>
<organism evidence="1 2">
    <name type="scientific">Flavobacterium buctense</name>
    <dbReference type="NCBI Taxonomy" id="1648146"/>
    <lineage>
        <taxon>Bacteria</taxon>
        <taxon>Pseudomonadati</taxon>
        <taxon>Bacteroidota</taxon>
        <taxon>Flavobacteriia</taxon>
        <taxon>Flavobacteriales</taxon>
        <taxon>Flavobacteriaceae</taxon>
        <taxon>Flavobacterium</taxon>
    </lineage>
</organism>
<evidence type="ECO:0000313" key="2">
    <source>
        <dbReference type="Proteomes" id="UP001491349"/>
    </source>
</evidence>
<sequence length="250" mass="28954">MAKVTASFKIVGTLNDINFYIDQNNNNIAREKGKTGVSKEEFARNPIFTKAKNHAKEFGRASKKAQSFRALAYAFFNRAKDGSFAGRANKLMFEIIEEDTINPHGERIFENGIQTKEVRTYPIGFEGNKLRPLNKVLKTNWQWNEESSQLTIENFNPKTDIDWPEKAEQVHLAIARANWNYEENKFTTEYSQEIILQKEEPTTTITLQTEIPEGNHLQLAYLFIAFSIQERKKIKELKRSNNTISIIWSK</sequence>
<keyword evidence="2" id="KW-1185">Reference proteome</keyword>